<evidence type="ECO:0000313" key="1">
    <source>
        <dbReference type="EMBL" id="EER20475.1"/>
    </source>
</evidence>
<dbReference type="EMBL" id="GG670562">
    <property type="protein sequence ID" value="EER20475.1"/>
    <property type="molecule type" value="Genomic_DNA"/>
</dbReference>
<name>C5K553_PERM5</name>
<dbReference type="AlphaFoldDB" id="C5K553"/>
<organism evidence="2">
    <name type="scientific">Perkinsus marinus (strain ATCC 50983 / TXsc)</name>
    <dbReference type="NCBI Taxonomy" id="423536"/>
    <lineage>
        <taxon>Eukaryota</taxon>
        <taxon>Sar</taxon>
        <taxon>Alveolata</taxon>
        <taxon>Perkinsozoa</taxon>
        <taxon>Perkinsea</taxon>
        <taxon>Perkinsida</taxon>
        <taxon>Perkinsidae</taxon>
        <taxon>Perkinsus</taxon>
    </lineage>
</organism>
<keyword evidence="2" id="KW-1185">Reference proteome</keyword>
<accession>C5K553</accession>
<evidence type="ECO:0000313" key="2">
    <source>
        <dbReference type="Proteomes" id="UP000007800"/>
    </source>
</evidence>
<feature type="non-terminal residue" evidence="1">
    <location>
        <position position="72"/>
    </location>
</feature>
<protein>
    <submittedName>
        <fullName evidence="1">Uncharacterized protein</fullName>
    </submittedName>
</protein>
<feature type="non-terminal residue" evidence="1">
    <location>
        <position position="1"/>
    </location>
</feature>
<sequence length="72" mass="8050">VSTEERFYENLRLLTHSLSHYHSALTTGDEFNASSLSSGHHLSSEQCSSLHLGSFWLIVIILEQLLSGFPDC</sequence>
<dbReference type="GeneID" id="9054025"/>
<dbReference type="Proteomes" id="UP000007800">
    <property type="component" value="Unassembled WGS sequence"/>
</dbReference>
<proteinExistence type="predicted"/>
<gene>
    <name evidence="1" type="ORF">Pmar_PMAR010217</name>
</gene>
<reference evidence="1 2" key="1">
    <citation type="submission" date="2008-07" db="EMBL/GenBank/DDBJ databases">
        <authorList>
            <person name="El-Sayed N."/>
            <person name="Caler E."/>
            <person name="Inman J."/>
            <person name="Amedeo P."/>
            <person name="Hass B."/>
            <person name="Wortman J."/>
        </authorList>
    </citation>
    <scope>NUCLEOTIDE SEQUENCE [LARGE SCALE GENOMIC DNA]</scope>
    <source>
        <strain evidence="2">ATCC 50983 / TXsc</strain>
    </source>
</reference>
<dbReference type="RefSeq" id="XP_002788679.1">
    <property type="nucleotide sequence ID" value="XM_002788633.1"/>
</dbReference>
<dbReference type="InParanoid" id="C5K553"/>